<dbReference type="GO" id="GO:0000166">
    <property type="term" value="F:nucleotide binding"/>
    <property type="evidence" value="ECO:0007669"/>
    <property type="project" value="InterPro"/>
</dbReference>
<accession>A7SSB3</accession>
<keyword evidence="10" id="KW-0479">Metal-binding</keyword>
<evidence type="ECO:0000256" key="20">
    <source>
        <dbReference type="ARBA" id="ARBA00043957"/>
    </source>
</evidence>
<evidence type="ECO:0000259" key="23">
    <source>
        <dbReference type="PROSITE" id="PS50967"/>
    </source>
</evidence>
<evidence type="ECO:0000256" key="9">
    <source>
        <dbReference type="ARBA" id="ARBA00022722"/>
    </source>
</evidence>
<dbReference type="EMBL" id="DS469774">
    <property type="protein sequence ID" value="EDO33428.1"/>
    <property type="molecule type" value="Genomic_DNA"/>
</dbReference>
<dbReference type="InterPro" id="IPR049559">
    <property type="entry name" value="Rrp6p-like_exo"/>
</dbReference>
<comment type="cofactor">
    <cofactor evidence="1">
        <name>Mg(2+)</name>
        <dbReference type="ChEBI" id="CHEBI:18420"/>
    </cofactor>
</comment>
<keyword evidence="25" id="KW-1185">Reference proteome</keyword>
<dbReference type="InterPro" id="IPR010997">
    <property type="entry name" value="HRDC-like_sf"/>
</dbReference>
<dbReference type="GO" id="GO:0071051">
    <property type="term" value="P:poly(A)-dependent snoRNA 3'-end processing"/>
    <property type="evidence" value="ECO:0000318"/>
    <property type="project" value="GO_Central"/>
</dbReference>
<proteinExistence type="inferred from homology"/>
<comment type="subcellular location">
    <subcellularLocation>
        <location evidence="2">Cytoplasm</location>
    </subcellularLocation>
    <subcellularLocation>
        <location evidence="3">Nucleus</location>
        <location evidence="3">Nucleolus</location>
    </subcellularLocation>
    <subcellularLocation>
        <location evidence="4">Nucleus</location>
        <location evidence="4">Nucleoplasm</location>
    </subcellularLocation>
</comment>
<dbReference type="PANTHER" id="PTHR12124">
    <property type="entry name" value="POLYMYOSITIS/SCLERODERMA AUTOANTIGEN-RELATED"/>
    <property type="match status" value="1"/>
</dbReference>
<keyword evidence="5" id="KW-0963">Cytoplasm</keyword>
<dbReference type="InterPro" id="IPR002562">
    <property type="entry name" value="3'-5'_exonuclease_dom"/>
</dbReference>
<dbReference type="GO" id="GO:0005737">
    <property type="term" value="C:cytoplasm"/>
    <property type="evidence" value="ECO:0007669"/>
    <property type="project" value="UniProtKB-SubCell"/>
</dbReference>
<keyword evidence="17" id="KW-0694">RNA-binding</keyword>
<dbReference type="Proteomes" id="UP000001593">
    <property type="component" value="Unassembled WGS sequence"/>
</dbReference>
<dbReference type="SMART" id="SM00341">
    <property type="entry name" value="HRDC"/>
    <property type="match status" value="1"/>
</dbReference>
<evidence type="ECO:0000256" key="13">
    <source>
        <dbReference type="ARBA" id="ARBA00022835"/>
    </source>
</evidence>
<dbReference type="GO" id="GO:0071037">
    <property type="term" value="P:nuclear polyadenylation-dependent snRNA catabolic process"/>
    <property type="evidence" value="ECO:0000318"/>
    <property type="project" value="GO_Central"/>
</dbReference>
<dbReference type="Pfam" id="PF00570">
    <property type="entry name" value="HRDC"/>
    <property type="match status" value="1"/>
</dbReference>
<evidence type="ECO:0000256" key="14">
    <source>
        <dbReference type="ARBA" id="ARBA00022839"/>
    </source>
</evidence>
<keyword evidence="14" id="KW-0269">Exonuclease</keyword>
<dbReference type="Gene3D" id="3.30.420.10">
    <property type="entry name" value="Ribonuclease H-like superfamily/Ribonuclease H"/>
    <property type="match status" value="1"/>
</dbReference>
<dbReference type="GO" id="GO:0046872">
    <property type="term" value="F:metal ion binding"/>
    <property type="evidence" value="ECO:0007669"/>
    <property type="project" value="UniProtKB-KW"/>
</dbReference>
<dbReference type="GO" id="GO:0005654">
    <property type="term" value="C:nucleoplasm"/>
    <property type="evidence" value="ECO:0007669"/>
    <property type="project" value="UniProtKB-SubCell"/>
</dbReference>
<dbReference type="GO" id="GO:0071040">
    <property type="term" value="P:nuclear polyadenylation-dependent antisense transcript catabolic process"/>
    <property type="evidence" value="ECO:0000318"/>
    <property type="project" value="GO_Central"/>
</dbReference>
<evidence type="ECO:0000256" key="7">
    <source>
        <dbReference type="ARBA" id="ARBA00022552"/>
    </source>
</evidence>
<dbReference type="GO" id="GO:0000175">
    <property type="term" value="F:3'-5'-RNA exonuclease activity"/>
    <property type="evidence" value="ECO:0000318"/>
    <property type="project" value="GO_Central"/>
</dbReference>
<dbReference type="InterPro" id="IPR044876">
    <property type="entry name" value="HRDC_dom_sf"/>
</dbReference>
<evidence type="ECO:0000256" key="11">
    <source>
        <dbReference type="ARBA" id="ARBA00022763"/>
    </source>
</evidence>
<keyword evidence="6" id="KW-1017">Isopeptide bond</keyword>
<dbReference type="eggNOG" id="KOG2206">
    <property type="taxonomic scope" value="Eukaryota"/>
</dbReference>
<keyword evidence="16" id="KW-0832">Ubl conjugation</keyword>
<evidence type="ECO:0000256" key="1">
    <source>
        <dbReference type="ARBA" id="ARBA00001946"/>
    </source>
</evidence>
<protein>
    <recommendedName>
        <fullName evidence="22">Exosome complex component 10</fullName>
    </recommendedName>
</protein>
<evidence type="ECO:0000256" key="6">
    <source>
        <dbReference type="ARBA" id="ARBA00022499"/>
    </source>
</evidence>
<feature type="non-terminal residue" evidence="24">
    <location>
        <position position="552"/>
    </location>
</feature>
<dbReference type="GO" id="GO:0019219">
    <property type="term" value="P:regulation of nucleobase-containing compound metabolic process"/>
    <property type="evidence" value="ECO:0007669"/>
    <property type="project" value="UniProtKB-ARBA"/>
</dbReference>
<comment type="subunit">
    <text evidence="21">Component of the RNA exosome complex. The catalytically inactive RNA exosome core complex (Exo-9) associates with the catalytic subunit EXOSC10/RRP6 (via its N-terminus). Exo-9 may associate with DIS3 to form the nucleolar exosome complex, or DIS3L to form the cytoplasmic exosome complex. The RNA exosome complex interacts with cofactors C1D/RRP47, MPHOSPH6/MPP6 and MTREX/MTR4. Interacts with MTREX; the interaction with MTREX mediates the association of MTREX with nuclear RNA exosomes. Part of the small subunit (SSU) processome, composed of more than 70 proteins and the RNA chaperone small nucleolar RNA (snoRNA) U3. Interacts with ALYREF/THOC4. Interacts with DHX36; this interaction occurs in a RNase-insensitive manner. Interacts with NRDE2. Interacts (via C-terminus) with USP36 (via C-terminus); the interaction is facilitated by the association with RNA and promotes sumoylation of EXOSC10.</text>
</comment>
<dbReference type="InterPro" id="IPR002121">
    <property type="entry name" value="HRDC_dom"/>
</dbReference>
<dbReference type="InterPro" id="IPR012588">
    <property type="entry name" value="Exosome-assoc_fac_Rrp6_N"/>
</dbReference>
<dbReference type="InterPro" id="IPR036397">
    <property type="entry name" value="RNaseH_sf"/>
</dbReference>
<evidence type="ECO:0000256" key="8">
    <source>
        <dbReference type="ARBA" id="ARBA00022553"/>
    </source>
</evidence>
<evidence type="ECO:0000256" key="15">
    <source>
        <dbReference type="ARBA" id="ARBA00022842"/>
    </source>
</evidence>
<dbReference type="PANTHER" id="PTHR12124:SF47">
    <property type="entry name" value="EXOSOME COMPONENT 10"/>
    <property type="match status" value="1"/>
</dbReference>
<evidence type="ECO:0000256" key="22">
    <source>
        <dbReference type="ARBA" id="ARBA00070703"/>
    </source>
</evidence>
<dbReference type="GO" id="GO:0006281">
    <property type="term" value="P:DNA repair"/>
    <property type="evidence" value="ECO:0007669"/>
    <property type="project" value="UniProtKB-KW"/>
</dbReference>
<dbReference type="OMA" id="AVDHFCQ"/>
<evidence type="ECO:0000256" key="19">
    <source>
        <dbReference type="ARBA" id="ARBA00023242"/>
    </source>
</evidence>
<keyword evidence="9" id="KW-0540">Nuclease</keyword>
<keyword evidence="7" id="KW-0698">rRNA processing</keyword>
<dbReference type="Gene3D" id="1.10.150.80">
    <property type="entry name" value="HRDC domain"/>
    <property type="match status" value="1"/>
</dbReference>
<dbReference type="GO" id="GO:0000176">
    <property type="term" value="C:nuclear exosome (RNase complex)"/>
    <property type="evidence" value="ECO:0000318"/>
    <property type="project" value="GO_Central"/>
</dbReference>
<evidence type="ECO:0000256" key="12">
    <source>
        <dbReference type="ARBA" id="ARBA00022801"/>
    </source>
</evidence>
<dbReference type="HOGENOM" id="CLU_010129_4_3_1"/>
<organism evidence="24 25">
    <name type="scientific">Nematostella vectensis</name>
    <name type="common">Starlet sea anemone</name>
    <dbReference type="NCBI Taxonomy" id="45351"/>
    <lineage>
        <taxon>Eukaryota</taxon>
        <taxon>Metazoa</taxon>
        <taxon>Cnidaria</taxon>
        <taxon>Anthozoa</taxon>
        <taxon>Hexacorallia</taxon>
        <taxon>Actiniaria</taxon>
        <taxon>Edwardsiidae</taxon>
        <taxon>Nematostella</taxon>
    </lineage>
</organism>
<dbReference type="PROSITE" id="PS50967">
    <property type="entry name" value="HRDC"/>
    <property type="match status" value="1"/>
</dbReference>
<comment type="similarity">
    <text evidence="20">Belongs to the exosome component 10/RRP6 family.</text>
</comment>
<reference evidence="24 25" key="1">
    <citation type="journal article" date="2007" name="Science">
        <title>Sea anemone genome reveals ancestral eumetazoan gene repertoire and genomic organization.</title>
        <authorList>
            <person name="Putnam N.H."/>
            <person name="Srivastava M."/>
            <person name="Hellsten U."/>
            <person name="Dirks B."/>
            <person name="Chapman J."/>
            <person name="Salamov A."/>
            <person name="Terry A."/>
            <person name="Shapiro H."/>
            <person name="Lindquist E."/>
            <person name="Kapitonov V.V."/>
            <person name="Jurka J."/>
            <person name="Genikhovich G."/>
            <person name="Grigoriev I.V."/>
            <person name="Lucas S.M."/>
            <person name="Steele R.E."/>
            <person name="Finnerty J.R."/>
            <person name="Technau U."/>
            <person name="Martindale M.Q."/>
            <person name="Rokhsar D.S."/>
        </authorList>
    </citation>
    <scope>NUCLEOTIDE SEQUENCE [LARGE SCALE GENOMIC DNA]</scope>
    <source>
        <strain evidence="25">CH2 X CH6</strain>
    </source>
</reference>
<dbReference type="GO" id="GO:0071035">
    <property type="term" value="P:nuclear polyadenylation-dependent rRNA catabolic process"/>
    <property type="evidence" value="ECO:0000318"/>
    <property type="project" value="GO_Central"/>
</dbReference>
<keyword evidence="8" id="KW-0597">Phosphoprotein</keyword>
<dbReference type="GO" id="GO:0071036">
    <property type="term" value="P:nuclear polyadenylation-dependent snoRNA catabolic process"/>
    <property type="evidence" value="ECO:0000318"/>
    <property type="project" value="GO_Central"/>
</dbReference>
<dbReference type="AlphaFoldDB" id="A7SSB3"/>
<dbReference type="InParanoid" id="A7SSB3"/>
<dbReference type="InterPro" id="IPR045092">
    <property type="entry name" value="Rrp6-like"/>
</dbReference>
<dbReference type="GO" id="GO:0005730">
    <property type="term" value="C:nucleolus"/>
    <property type="evidence" value="ECO:0000318"/>
    <property type="project" value="GO_Central"/>
</dbReference>
<evidence type="ECO:0000256" key="2">
    <source>
        <dbReference type="ARBA" id="ARBA00004496"/>
    </source>
</evidence>
<evidence type="ECO:0000256" key="5">
    <source>
        <dbReference type="ARBA" id="ARBA00022490"/>
    </source>
</evidence>
<dbReference type="CDD" id="cd06147">
    <property type="entry name" value="Rrp6p_like_exo"/>
    <property type="match status" value="1"/>
</dbReference>
<evidence type="ECO:0000256" key="17">
    <source>
        <dbReference type="ARBA" id="ARBA00022884"/>
    </source>
</evidence>
<sequence length="552" mass="64070">LVGGIQKANSLPEAGEDHDFYYSFSDFREFRKAQGTRILNNVHDLLKQFHVRCRWPNRNTSCSNVDVDDLYESLVEANDTLLEEVDTSLDEASGLSKNRKPILSPAVRQGGPMVSSWNRKTRDNNNKDGNFRLLLAKNIQRPQMKFKDKIDNSNTPFIPIIKYKPNALKPLDQGLASRGRGQEVQNPEDLSVPSVIADFIHQQRVNSASENPVNRISHPYEFELQRFEPPATQLKEAKEQLYDSLEDTPFTLVETVEQLESLSQKLMEAQEFAVDLEHHSYRSFLGFVCLMQISTRDHDFLVDTLELRNDLHLLNESFTNPNILKVFHGADMDVGWLQRDFGIYVVNMFDTGQASRVLALERFSLAFLLKKFCGVTADKQYQLADWRIRPLPEEMIRYAREDTHYLLYIHDRLRNELIRTGNENNNLLLSVYSRSTEVCQKHYEKPLFTSESYMNLYTKQRRPLNPVQLRAFRALYAWRDTIARREDESYGYVLPNHMLFTIAETLPREPQGVLACCNPVPTLVKQYVNEVHQLILQSRDASTTVRLRRYTL</sequence>
<name>A7SSB3_NEMVE</name>
<dbReference type="PhylomeDB" id="A7SSB3"/>
<keyword evidence="13" id="KW-0271">Exosome</keyword>
<dbReference type="GO" id="GO:0071039">
    <property type="term" value="P:nuclear polyadenylation-dependent CUT catabolic process"/>
    <property type="evidence" value="ECO:0000318"/>
    <property type="project" value="GO_Central"/>
</dbReference>
<evidence type="ECO:0000256" key="18">
    <source>
        <dbReference type="ARBA" id="ARBA00023204"/>
    </source>
</evidence>
<dbReference type="SMART" id="SM00474">
    <property type="entry name" value="35EXOc"/>
    <property type="match status" value="1"/>
</dbReference>
<dbReference type="InterPro" id="IPR012337">
    <property type="entry name" value="RNaseH-like_sf"/>
</dbReference>
<dbReference type="GO" id="GO:0000467">
    <property type="term" value="P:exonucleolytic trimming to generate mature 3'-end of 5.8S rRNA from tricistronic rRNA transcript (SSU-rRNA, 5.8S rRNA, LSU-rRNA)"/>
    <property type="evidence" value="ECO:0000318"/>
    <property type="project" value="GO_Central"/>
</dbReference>
<evidence type="ECO:0000256" key="21">
    <source>
        <dbReference type="ARBA" id="ARBA00065628"/>
    </source>
</evidence>
<gene>
    <name evidence="24" type="ORF">NEMVEDRAFT_v1g129645</name>
</gene>
<feature type="domain" description="HRDC" evidence="23">
    <location>
        <begin position="465"/>
        <end position="545"/>
    </location>
</feature>
<evidence type="ECO:0000256" key="10">
    <source>
        <dbReference type="ARBA" id="ARBA00022723"/>
    </source>
</evidence>
<keyword evidence="18" id="KW-0234">DNA repair</keyword>
<keyword evidence="12" id="KW-0378">Hydrolase</keyword>
<dbReference type="FunFam" id="1.10.150.80:FF:000001">
    <property type="entry name" value="Putative exosome component 10"/>
    <property type="match status" value="1"/>
</dbReference>
<dbReference type="GO" id="GO:0071044">
    <property type="term" value="P:histone mRNA catabolic process"/>
    <property type="evidence" value="ECO:0000318"/>
    <property type="project" value="GO_Central"/>
</dbReference>
<dbReference type="FunFam" id="3.30.420.10:FF:000022">
    <property type="entry name" value="Exosome component 10"/>
    <property type="match status" value="1"/>
</dbReference>
<dbReference type="Pfam" id="PF01612">
    <property type="entry name" value="DNA_pol_A_exo1"/>
    <property type="match status" value="1"/>
</dbReference>
<evidence type="ECO:0000256" key="3">
    <source>
        <dbReference type="ARBA" id="ARBA00004604"/>
    </source>
</evidence>
<dbReference type="SUPFAM" id="SSF53098">
    <property type="entry name" value="Ribonuclease H-like"/>
    <property type="match status" value="1"/>
</dbReference>
<keyword evidence="15" id="KW-0460">Magnesium</keyword>
<evidence type="ECO:0000313" key="25">
    <source>
        <dbReference type="Proteomes" id="UP000001593"/>
    </source>
</evidence>
<keyword evidence="19" id="KW-0539">Nucleus</keyword>
<dbReference type="SUPFAM" id="SSF47819">
    <property type="entry name" value="HRDC-like"/>
    <property type="match status" value="1"/>
</dbReference>
<dbReference type="Pfam" id="PF08066">
    <property type="entry name" value="PMC2NT"/>
    <property type="match status" value="1"/>
</dbReference>
<dbReference type="STRING" id="45351.A7SSB3"/>
<evidence type="ECO:0000256" key="16">
    <source>
        <dbReference type="ARBA" id="ARBA00022843"/>
    </source>
</evidence>
<evidence type="ECO:0000313" key="24">
    <source>
        <dbReference type="EMBL" id="EDO33428.1"/>
    </source>
</evidence>
<dbReference type="GO" id="GO:0071038">
    <property type="term" value="P:TRAMP-dependent tRNA surveillance pathway"/>
    <property type="evidence" value="ECO:0000318"/>
    <property type="project" value="GO_Central"/>
</dbReference>
<keyword evidence="11" id="KW-0227">DNA damage</keyword>
<evidence type="ECO:0000256" key="4">
    <source>
        <dbReference type="ARBA" id="ARBA00004642"/>
    </source>
</evidence>
<dbReference type="GO" id="GO:0003727">
    <property type="term" value="F:single-stranded RNA binding"/>
    <property type="evidence" value="ECO:0000318"/>
    <property type="project" value="GO_Central"/>
</dbReference>